<sequence length="524" mass="58656">MACEEIQTINLDDVLGKFGIFSPYHLQLMMLLGLAYASNTAFSSNYIFAAEEVGYRCADESFINNTCGAINSTTCTRWVYDKPNSFVAEFQLACQDWKRTFVGTVHSLAYMVGLLLVGPLSDKVGRKPMIVITGVLGGILGVARSFVTSYWMYILLEFLESAFGDICSPAYILNVEIVSNRKRVPYFMITGIGFCVGAVYKALIAWLVPDWRNFLRVLYSPALLFFFYLFLLDESPRWLLIKGKKSEAVKVIENLTKKNKVKLEEKVLDNITCETDKDENIKFSAVLRSTFSSPTLIQRFMICVVWWTTSTLVNYGMSITSVSLQGDKYANYALVAMAEVPGTFIAMYILMRYRRKYPLIASFLAAGVFCIGQPFLPTSLTWLSITMFMAGKLLASLYFAITYIYTSELFPTYTRNSMHALCSSLGRIGSIVAPQAPLLTVYWEGLPSLIFGIVSIIAGLLTFFVSDVADISLPDTVKEAEAIGVIEGGETKHRIPSNTILKPNNEVSKDLRLKHFGLEYKEAK</sequence>
<feature type="transmembrane region" description="Helical" evidence="5">
    <location>
        <begin position="100"/>
        <end position="117"/>
    </location>
</feature>
<evidence type="ECO:0000313" key="7">
    <source>
        <dbReference type="EMBL" id="CAB3220796.1"/>
    </source>
</evidence>
<keyword evidence="2 5" id="KW-0812">Transmembrane</keyword>
<dbReference type="Proteomes" id="UP000494256">
    <property type="component" value="Unassembled WGS sequence"/>
</dbReference>
<evidence type="ECO:0000256" key="5">
    <source>
        <dbReference type="SAM" id="Phobius"/>
    </source>
</evidence>
<keyword evidence="3 5" id="KW-1133">Transmembrane helix</keyword>
<dbReference type="Pfam" id="PF00083">
    <property type="entry name" value="Sugar_tr"/>
    <property type="match status" value="1"/>
</dbReference>
<dbReference type="PANTHER" id="PTHR24064">
    <property type="entry name" value="SOLUTE CARRIER FAMILY 22 MEMBER"/>
    <property type="match status" value="1"/>
</dbReference>
<evidence type="ECO:0000313" key="8">
    <source>
        <dbReference type="Proteomes" id="UP000494256"/>
    </source>
</evidence>
<dbReference type="EMBL" id="CADEBD010000041">
    <property type="protein sequence ID" value="CAB3220796.1"/>
    <property type="molecule type" value="Genomic_DNA"/>
</dbReference>
<dbReference type="PROSITE" id="PS00216">
    <property type="entry name" value="SUGAR_TRANSPORT_1"/>
    <property type="match status" value="1"/>
</dbReference>
<proteinExistence type="predicted"/>
<dbReference type="InterPro" id="IPR020846">
    <property type="entry name" value="MFS_dom"/>
</dbReference>
<protein>
    <recommendedName>
        <fullName evidence="6">Major facilitator superfamily (MFS) profile domain-containing protein</fullName>
    </recommendedName>
</protein>
<feature type="transmembrane region" description="Helical" evidence="5">
    <location>
        <begin position="357"/>
        <end position="376"/>
    </location>
</feature>
<keyword evidence="4 5" id="KW-0472">Membrane</keyword>
<organism evidence="7 8">
    <name type="scientific">Arctia plantaginis</name>
    <name type="common">Wood tiger moth</name>
    <name type="synonym">Phalaena plantaginis</name>
    <dbReference type="NCBI Taxonomy" id="874455"/>
    <lineage>
        <taxon>Eukaryota</taxon>
        <taxon>Metazoa</taxon>
        <taxon>Ecdysozoa</taxon>
        <taxon>Arthropoda</taxon>
        <taxon>Hexapoda</taxon>
        <taxon>Insecta</taxon>
        <taxon>Pterygota</taxon>
        <taxon>Neoptera</taxon>
        <taxon>Endopterygota</taxon>
        <taxon>Lepidoptera</taxon>
        <taxon>Glossata</taxon>
        <taxon>Ditrysia</taxon>
        <taxon>Noctuoidea</taxon>
        <taxon>Erebidae</taxon>
        <taxon>Arctiinae</taxon>
        <taxon>Arctia</taxon>
    </lineage>
</organism>
<feature type="domain" description="Major facilitator superfamily (MFS) profile" evidence="6">
    <location>
        <begin position="30"/>
        <end position="470"/>
    </location>
</feature>
<feature type="transmembrane region" description="Helical" evidence="5">
    <location>
        <begin position="186"/>
        <end position="208"/>
    </location>
</feature>
<feature type="transmembrane region" description="Helical" evidence="5">
    <location>
        <begin position="382"/>
        <end position="405"/>
    </location>
</feature>
<dbReference type="PROSITE" id="PS50850">
    <property type="entry name" value="MFS"/>
    <property type="match status" value="1"/>
</dbReference>
<feature type="transmembrane region" description="Helical" evidence="5">
    <location>
        <begin position="329"/>
        <end position="350"/>
    </location>
</feature>
<dbReference type="InterPro" id="IPR036259">
    <property type="entry name" value="MFS_trans_sf"/>
</dbReference>
<dbReference type="GO" id="GO:0016020">
    <property type="term" value="C:membrane"/>
    <property type="evidence" value="ECO:0007669"/>
    <property type="project" value="UniProtKB-SubCell"/>
</dbReference>
<evidence type="ECO:0000256" key="3">
    <source>
        <dbReference type="ARBA" id="ARBA00022989"/>
    </source>
</evidence>
<feature type="transmembrane region" description="Helical" evidence="5">
    <location>
        <begin position="296"/>
        <end position="317"/>
    </location>
</feature>
<dbReference type="InterPro" id="IPR005828">
    <property type="entry name" value="MFS_sugar_transport-like"/>
</dbReference>
<comment type="caution">
    <text evidence="7">The sequence shown here is derived from an EMBL/GenBank/DDBJ whole genome shotgun (WGS) entry which is preliminary data.</text>
</comment>
<dbReference type="Gene3D" id="1.20.1250.20">
    <property type="entry name" value="MFS general substrate transporter like domains"/>
    <property type="match status" value="1"/>
</dbReference>
<accession>A0A8S0YMP0</accession>
<dbReference type="SUPFAM" id="SSF103473">
    <property type="entry name" value="MFS general substrate transporter"/>
    <property type="match status" value="1"/>
</dbReference>
<evidence type="ECO:0000259" key="6">
    <source>
        <dbReference type="PROSITE" id="PS50850"/>
    </source>
</evidence>
<evidence type="ECO:0000256" key="2">
    <source>
        <dbReference type="ARBA" id="ARBA00022692"/>
    </source>
</evidence>
<dbReference type="GO" id="GO:0022857">
    <property type="term" value="F:transmembrane transporter activity"/>
    <property type="evidence" value="ECO:0007669"/>
    <property type="project" value="InterPro"/>
</dbReference>
<comment type="subcellular location">
    <subcellularLocation>
        <location evidence="1">Membrane</location>
        <topology evidence="1">Multi-pass membrane protein</topology>
    </subcellularLocation>
</comment>
<gene>
    <name evidence="7" type="ORF">APLA_LOCUS476</name>
</gene>
<evidence type="ECO:0000256" key="1">
    <source>
        <dbReference type="ARBA" id="ARBA00004141"/>
    </source>
</evidence>
<name>A0A8S0YMP0_ARCPL</name>
<evidence type="ECO:0000256" key="4">
    <source>
        <dbReference type="ARBA" id="ARBA00023136"/>
    </source>
</evidence>
<dbReference type="InterPro" id="IPR005829">
    <property type="entry name" value="Sugar_transporter_CS"/>
</dbReference>
<dbReference type="OrthoDB" id="5954366at2759"/>
<reference evidence="7 8" key="1">
    <citation type="submission" date="2020-04" db="EMBL/GenBank/DDBJ databases">
        <authorList>
            <person name="Wallbank WR R."/>
            <person name="Pardo Diaz C."/>
            <person name="Kozak K."/>
            <person name="Martin S."/>
            <person name="Jiggins C."/>
            <person name="Moest M."/>
            <person name="Warren A I."/>
            <person name="Byers J.R.P. K."/>
            <person name="Montejo-Kovacevich G."/>
            <person name="Yen C E."/>
        </authorList>
    </citation>
    <scope>NUCLEOTIDE SEQUENCE [LARGE SCALE GENOMIC DNA]</scope>
</reference>
<dbReference type="AlphaFoldDB" id="A0A8S0YMP0"/>
<feature type="transmembrane region" description="Helical" evidence="5">
    <location>
        <begin position="129"/>
        <end position="147"/>
    </location>
</feature>
<feature type="transmembrane region" description="Helical" evidence="5">
    <location>
        <begin position="449"/>
        <end position="469"/>
    </location>
</feature>
<feature type="transmembrane region" description="Helical" evidence="5">
    <location>
        <begin position="214"/>
        <end position="232"/>
    </location>
</feature>